<geneLocation type="plasmid" evidence="1 2">
    <name>p5</name>
</geneLocation>
<gene>
    <name evidence="1" type="ORF">D3868_32405</name>
</gene>
<accession>A0A4D8QXN3</accession>
<evidence type="ECO:0000313" key="2">
    <source>
        <dbReference type="Proteomes" id="UP000298774"/>
    </source>
</evidence>
<keyword evidence="1" id="KW-0614">Plasmid</keyword>
<evidence type="ECO:0000313" key="1">
    <source>
        <dbReference type="EMBL" id="QCO13714.1"/>
    </source>
</evidence>
<protein>
    <submittedName>
        <fullName evidence="1">NAD/NADP transhydrogenase alpha subunit-like protein</fullName>
    </submittedName>
</protein>
<name>A0A4D8QXN3_AZOBR</name>
<dbReference type="AlphaFoldDB" id="A0A4D8QXN3"/>
<reference evidence="1 2" key="1">
    <citation type="submission" date="2018-09" db="EMBL/GenBank/DDBJ databases">
        <title>Whole genome based analysis of evolution and adaptive divergence in Indian and Brazilian strains of Azospirillum brasilense.</title>
        <authorList>
            <person name="Singh C."/>
            <person name="Tripathi A.K."/>
        </authorList>
    </citation>
    <scope>NUCLEOTIDE SEQUENCE [LARGE SCALE GENOMIC DNA]</scope>
    <source>
        <strain evidence="1 2">MTCC4038</strain>
        <plasmid evidence="1 2">p5</plasmid>
    </source>
</reference>
<proteinExistence type="predicted"/>
<organism evidence="1 2">
    <name type="scientific">Azospirillum brasilense</name>
    <dbReference type="NCBI Taxonomy" id="192"/>
    <lineage>
        <taxon>Bacteria</taxon>
        <taxon>Pseudomonadati</taxon>
        <taxon>Pseudomonadota</taxon>
        <taxon>Alphaproteobacteria</taxon>
        <taxon>Rhodospirillales</taxon>
        <taxon>Azospirillaceae</taxon>
        <taxon>Azospirillum</taxon>
    </lineage>
</organism>
<dbReference type="EMBL" id="CP032344">
    <property type="protein sequence ID" value="QCO13714.1"/>
    <property type="molecule type" value="Genomic_DNA"/>
</dbReference>
<sequence>MGRPTSVCAPPTSRMALRLAAGVPKSLTVPTSARIALFNGTGPFWVQYGANAALPNADVLTGAAPELAPAARNVQGIGSLGLIAPADCTVSIGFYG</sequence>
<dbReference type="Proteomes" id="UP000298774">
    <property type="component" value="Plasmid p5"/>
</dbReference>